<dbReference type="GO" id="GO:0008270">
    <property type="term" value="F:zinc ion binding"/>
    <property type="evidence" value="ECO:0007669"/>
    <property type="project" value="UniProtKB-KW"/>
</dbReference>
<dbReference type="PANTHER" id="PTHR46253:SF1">
    <property type="entry name" value="TAB2"/>
    <property type="match status" value="1"/>
</dbReference>
<reference evidence="8" key="1">
    <citation type="submission" date="2020-08" db="EMBL/GenBank/DDBJ databases">
        <title>Genome sequencing and assembly of the red palm weevil Rhynchophorus ferrugineus.</title>
        <authorList>
            <person name="Dias G.B."/>
            <person name="Bergman C.M."/>
            <person name="Manee M."/>
        </authorList>
    </citation>
    <scope>NUCLEOTIDE SEQUENCE</scope>
    <source>
        <strain evidence="8">AA-2017</strain>
        <tissue evidence="8">Whole larva</tissue>
    </source>
</reference>
<dbReference type="PROSITE" id="PS50199">
    <property type="entry name" value="ZF_RANBP2_2"/>
    <property type="match status" value="1"/>
</dbReference>
<keyword evidence="5" id="KW-0175">Coiled coil</keyword>
<accession>A0A834II11</accession>
<dbReference type="PANTHER" id="PTHR46253">
    <property type="entry name" value="TGF-BETA-ACTIVATED KINASE 1 AND MAP3K7-BINDING PROTEIN TAB"/>
    <property type="match status" value="1"/>
</dbReference>
<keyword evidence="2 4" id="KW-0863">Zinc-finger</keyword>
<evidence type="ECO:0000256" key="3">
    <source>
        <dbReference type="ARBA" id="ARBA00022833"/>
    </source>
</evidence>
<evidence type="ECO:0000256" key="5">
    <source>
        <dbReference type="SAM" id="Coils"/>
    </source>
</evidence>
<organism evidence="8 9">
    <name type="scientific">Rhynchophorus ferrugineus</name>
    <name type="common">Red palm weevil</name>
    <name type="synonym">Curculio ferrugineus</name>
    <dbReference type="NCBI Taxonomy" id="354439"/>
    <lineage>
        <taxon>Eukaryota</taxon>
        <taxon>Metazoa</taxon>
        <taxon>Ecdysozoa</taxon>
        <taxon>Arthropoda</taxon>
        <taxon>Hexapoda</taxon>
        <taxon>Insecta</taxon>
        <taxon>Pterygota</taxon>
        <taxon>Neoptera</taxon>
        <taxon>Endopterygota</taxon>
        <taxon>Coleoptera</taxon>
        <taxon>Polyphaga</taxon>
        <taxon>Cucujiformia</taxon>
        <taxon>Curculionidae</taxon>
        <taxon>Dryophthorinae</taxon>
        <taxon>Rhynchophorus</taxon>
    </lineage>
</organism>
<dbReference type="Gene3D" id="1.10.8.10">
    <property type="entry name" value="DNA helicase RuvA subunit, C-terminal domain"/>
    <property type="match status" value="1"/>
</dbReference>
<feature type="region of interest" description="Disordered" evidence="6">
    <location>
        <begin position="150"/>
        <end position="175"/>
    </location>
</feature>
<feature type="region of interest" description="Disordered" evidence="6">
    <location>
        <begin position="368"/>
        <end position="395"/>
    </location>
</feature>
<evidence type="ECO:0000256" key="6">
    <source>
        <dbReference type="SAM" id="MobiDB-lite"/>
    </source>
</evidence>
<dbReference type="AlphaFoldDB" id="A0A834II11"/>
<keyword evidence="3" id="KW-0862">Zinc</keyword>
<protein>
    <recommendedName>
        <fullName evidence="7">RanBP2-type domain-containing protein</fullName>
    </recommendedName>
</protein>
<evidence type="ECO:0000313" key="9">
    <source>
        <dbReference type="Proteomes" id="UP000625711"/>
    </source>
</evidence>
<dbReference type="Gene3D" id="2.30.30.380">
    <property type="entry name" value="Zn-finger domain of Sec23/24"/>
    <property type="match status" value="1"/>
</dbReference>
<evidence type="ECO:0000259" key="7">
    <source>
        <dbReference type="PROSITE" id="PS50199"/>
    </source>
</evidence>
<proteinExistence type="predicted"/>
<feature type="compositionally biased region" description="Polar residues" evidence="6">
    <location>
        <begin position="314"/>
        <end position="337"/>
    </location>
</feature>
<comment type="caution">
    <text evidence="8">The sequence shown here is derived from an EMBL/GenBank/DDBJ whole genome shotgun (WGS) entry which is preliminary data.</text>
</comment>
<dbReference type="EMBL" id="JAACXV010000380">
    <property type="protein sequence ID" value="KAF7278958.1"/>
    <property type="molecule type" value="Genomic_DNA"/>
</dbReference>
<keyword evidence="1" id="KW-0479">Metal-binding</keyword>
<keyword evidence="9" id="KW-1185">Reference proteome</keyword>
<dbReference type="Proteomes" id="UP000625711">
    <property type="component" value="Unassembled WGS sequence"/>
</dbReference>
<feature type="region of interest" description="Disordered" evidence="6">
    <location>
        <begin position="301"/>
        <end position="356"/>
    </location>
</feature>
<evidence type="ECO:0000256" key="4">
    <source>
        <dbReference type="PROSITE-ProRule" id="PRU00322"/>
    </source>
</evidence>
<feature type="coiled-coil region" evidence="5">
    <location>
        <begin position="418"/>
        <end position="486"/>
    </location>
</feature>
<dbReference type="SUPFAM" id="SSF90209">
    <property type="entry name" value="Ran binding protein zinc finger-like"/>
    <property type="match status" value="1"/>
</dbReference>
<feature type="compositionally biased region" description="Low complexity" evidence="6">
    <location>
        <begin position="343"/>
        <end position="355"/>
    </location>
</feature>
<name>A0A834II11_RHYFE</name>
<dbReference type="InterPro" id="IPR001876">
    <property type="entry name" value="Znf_RanBP2"/>
</dbReference>
<dbReference type="OrthoDB" id="6367910at2759"/>
<evidence type="ECO:0000256" key="2">
    <source>
        <dbReference type="ARBA" id="ARBA00022771"/>
    </source>
</evidence>
<sequence>MQVANAMKIPVINAYKKANSLQHGKRKARICYVIIDTSWPVMLARAKRRSSNVRVMQIFHELKPQYPTIPDHILTSCITSHVTANSPGNLYNLLAIHQNQMGRPSLQLETSPIVPTPVTTQHPIVLQEATTPESEGSHTEFDRYRSIGDMDNSVSDRNHNLVSKSETEPVTKRSDTLAKRPNTLNIGSSVGNASFDKERRLQLSEKCKDVHKLLNSPILVDKPPRSPLSSKRFAVAKQQAKKEAVVSPKKETVSTPTQTTDTLVNNLISPSVNLSLNVNCQMGLVQSPTKPKCTAKVELTPTQPWLNPNPFLNDPSTSPRSFTSVNLTLRPPSSTPQDPIDITSQNSSLTYSTSSFDRQKGLQSRLQITVGPGNSSSVSSVRARPRSFHMEDSPAVDTPLRAGSLNDLAVINSEPPVLMKQQARIDNMRVELRTANTKLVIMRQEVNELEKKRQQAAERRTVAEIEKQLQKEIKHLTVQCKQLAELFDKEEFYENIYTGPTGPLVTQPFNNPRPQMTRRLPPNRLLYQAPHLPIQEIEGPKWNCSLCTFLNHPDLDKCEQCEMPRVYHVSAAPGDNIHIHVTPRLSRRIAHSWIL</sequence>
<dbReference type="PROSITE" id="PS01358">
    <property type="entry name" value="ZF_RANBP2_1"/>
    <property type="match status" value="1"/>
</dbReference>
<dbReference type="SMART" id="SM00547">
    <property type="entry name" value="ZnF_RBZ"/>
    <property type="match status" value="1"/>
</dbReference>
<gene>
    <name evidence="8" type="ORF">GWI33_007822</name>
</gene>
<evidence type="ECO:0000313" key="8">
    <source>
        <dbReference type="EMBL" id="KAF7278958.1"/>
    </source>
</evidence>
<dbReference type="InterPro" id="IPR036443">
    <property type="entry name" value="Znf_RanBP2_sf"/>
</dbReference>
<evidence type="ECO:0000256" key="1">
    <source>
        <dbReference type="ARBA" id="ARBA00022723"/>
    </source>
</evidence>
<feature type="domain" description="RanBP2-type" evidence="7">
    <location>
        <begin position="537"/>
        <end position="567"/>
    </location>
</feature>